<reference evidence="4" key="1">
    <citation type="submission" date="2024-07" db="EMBL/GenBank/DDBJ databases">
        <title>Two chromosome-level genome assemblies of Korean endemic species Abeliophyllum distichum and Forsythia ovata (Oleaceae).</title>
        <authorList>
            <person name="Jang H."/>
        </authorList>
    </citation>
    <scope>NUCLEOTIDE SEQUENCE [LARGE SCALE GENOMIC DNA]</scope>
</reference>
<sequence length="262" mass="28643">MDQGRRPRPTLAHLTKQRPKTLVPGSAEDTLQRKAIEDLSRVGNKEAAESSKVIEVDDVPEAEVSLSRKRKVRASGTGASQATASAVEVVDTYATCSVPPSRGHWLLIPRGRELIGAPDARIPDDALRNLSFYPSMGAQAVKKYFTPKWVEISSHEELEDVLEASLALAIKASAMQMKVLGEFRTRMQEQRKLVAQASKADNEHKQALEGLQAALDSARTAYEQMEADLKESDSNLLNLTKQLDNANAGQKVADEALEAAKK</sequence>
<proteinExistence type="predicted"/>
<name>A0ABD1QET4_9LAMI</name>
<comment type="caution">
    <text evidence="3">The sequence shown here is derived from an EMBL/GenBank/DDBJ whole genome shotgun (WGS) entry which is preliminary data.</text>
</comment>
<feature type="region of interest" description="Disordered" evidence="2">
    <location>
        <begin position="1"/>
        <end position="30"/>
    </location>
</feature>
<feature type="coiled-coil region" evidence="1">
    <location>
        <begin position="208"/>
        <end position="242"/>
    </location>
</feature>
<dbReference type="EMBL" id="JBFOLK010000011">
    <property type="protein sequence ID" value="KAL2474673.1"/>
    <property type="molecule type" value="Genomic_DNA"/>
</dbReference>
<evidence type="ECO:0000313" key="3">
    <source>
        <dbReference type="EMBL" id="KAL2474673.1"/>
    </source>
</evidence>
<dbReference type="AlphaFoldDB" id="A0ABD1QET4"/>
<protein>
    <submittedName>
        <fullName evidence="3">Uncharacterized protein</fullName>
    </submittedName>
</protein>
<organism evidence="3 4">
    <name type="scientific">Abeliophyllum distichum</name>
    <dbReference type="NCBI Taxonomy" id="126358"/>
    <lineage>
        <taxon>Eukaryota</taxon>
        <taxon>Viridiplantae</taxon>
        <taxon>Streptophyta</taxon>
        <taxon>Embryophyta</taxon>
        <taxon>Tracheophyta</taxon>
        <taxon>Spermatophyta</taxon>
        <taxon>Magnoliopsida</taxon>
        <taxon>eudicotyledons</taxon>
        <taxon>Gunneridae</taxon>
        <taxon>Pentapetalae</taxon>
        <taxon>asterids</taxon>
        <taxon>lamiids</taxon>
        <taxon>Lamiales</taxon>
        <taxon>Oleaceae</taxon>
        <taxon>Forsythieae</taxon>
        <taxon>Abeliophyllum</taxon>
    </lineage>
</organism>
<accession>A0ABD1QET4</accession>
<evidence type="ECO:0000313" key="4">
    <source>
        <dbReference type="Proteomes" id="UP001604336"/>
    </source>
</evidence>
<evidence type="ECO:0000256" key="2">
    <source>
        <dbReference type="SAM" id="MobiDB-lite"/>
    </source>
</evidence>
<dbReference type="Proteomes" id="UP001604336">
    <property type="component" value="Unassembled WGS sequence"/>
</dbReference>
<evidence type="ECO:0000256" key="1">
    <source>
        <dbReference type="SAM" id="Coils"/>
    </source>
</evidence>
<keyword evidence="1" id="KW-0175">Coiled coil</keyword>
<gene>
    <name evidence="3" type="ORF">Adt_35409</name>
</gene>
<keyword evidence="4" id="KW-1185">Reference proteome</keyword>